<evidence type="ECO:0008006" key="3">
    <source>
        <dbReference type="Google" id="ProtNLM"/>
    </source>
</evidence>
<proteinExistence type="predicted"/>
<sequence>KIIISSSTVEFKDVNFSYSKENSVLKNINFITESSKTITFIVKTSSGKSTIIKLLFRFYNVIGGLIIINS</sequence>
<keyword evidence="2" id="KW-1185">Reference proteome</keyword>
<evidence type="ECO:0000313" key="1">
    <source>
        <dbReference type="EMBL" id="KAF2193663.1"/>
    </source>
</evidence>
<dbReference type="PANTHER" id="PTHR24221">
    <property type="entry name" value="ATP-BINDING CASSETTE SUB-FAMILY B"/>
    <property type="match status" value="1"/>
</dbReference>
<dbReference type="InterPro" id="IPR039421">
    <property type="entry name" value="Type_1_exporter"/>
</dbReference>
<evidence type="ECO:0000313" key="2">
    <source>
        <dbReference type="Proteomes" id="UP000800200"/>
    </source>
</evidence>
<dbReference type="SUPFAM" id="SSF52540">
    <property type="entry name" value="P-loop containing nucleoside triphosphate hydrolases"/>
    <property type="match status" value="1"/>
</dbReference>
<dbReference type="Proteomes" id="UP000800200">
    <property type="component" value="Unassembled WGS sequence"/>
</dbReference>
<organism evidence="1 2">
    <name type="scientific">Zopfia rhizophila CBS 207.26</name>
    <dbReference type="NCBI Taxonomy" id="1314779"/>
    <lineage>
        <taxon>Eukaryota</taxon>
        <taxon>Fungi</taxon>
        <taxon>Dikarya</taxon>
        <taxon>Ascomycota</taxon>
        <taxon>Pezizomycotina</taxon>
        <taxon>Dothideomycetes</taxon>
        <taxon>Dothideomycetes incertae sedis</taxon>
        <taxon>Zopfiaceae</taxon>
        <taxon>Zopfia</taxon>
    </lineage>
</organism>
<dbReference type="PANTHER" id="PTHR24221:SF654">
    <property type="entry name" value="ATP-BINDING CASSETTE SUB-FAMILY B MEMBER 6"/>
    <property type="match status" value="1"/>
</dbReference>
<protein>
    <recommendedName>
        <fullName evidence="3">ABC transporter domain-containing protein</fullName>
    </recommendedName>
</protein>
<accession>A0A6A6ERK7</accession>
<name>A0A6A6ERK7_9PEZI</name>
<dbReference type="Gene3D" id="3.40.50.300">
    <property type="entry name" value="P-loop containing nucleotide triphosphate hydrolases"/>
    <property type="match status" value="1"/>
</dbReference>
<dbReference type="EMBL" id="ML994613">
    <property type="protein sequence ID" value="KAF2193663.1"/>
    <property type="molecule type" value="Genomic_DNA"/>
</dbReference>
<feature type="non-terminal residue" evidence="1">
    <location>
        <position position="1"/>
    </location>
</feature>
<dbReference type="GO" id="GO:0042626">
    <property type="term" value="F:ATPase-coupled transmembrane transporter activity"/>
    <property type="evidence" value="ECO:0007669"/>
    <property type="project" value="TreeGrafter"/>
</dbReference>
<reference evidence="1" key="1">
    <citation type="journal article" date="2020" name="Stud. Mycol.">
        <title>101 Dothideomycetes genomes: a test case for predicting lifestyles and emergence of pathogens.</title>
        <authorList>
            <person name="Haridas S."/>
            <person name="Albert R."/>
            <person name="Binder M."/>
            <person name="Bloem J."/>
            <person name="Labutti K."/>
            <person name="Salamov A."/>
            <person name="Andreopoulos B."/>
            <person name="Baker S."/>
            <person name="Barry K."/>
            <person name="Bills G."/>
            <person name="Bluhm B."/>
            <person name="Cannon C."/>
            <person name="Castanera R."/>
            <person name="Culley D."/>
            <person name="Daum C."/>
            <person name="Ezra D."/>
            <person name="Gonzalez J."/>
            <person name="Henrissat B."/>
            <person name="Kuo A."/>
            <person name="Liang C."/>
            <person name="Lipzen A."/>
            <person name="Lutzoni F."/>
            <person name="Magnuson J."/>
            <person name="Mondo S."/>
            <person name="Nolan M."/>
            <person name="Ohm R."/>
            <person name="Pangilinan J."/>
            <person name="Park H.-J."/>
            <person name="Ramirez L."/>
            <person name="Alfaro M."/>
            <person name="Sun H."/>
            <person name="Tritt A."/>
            <person name="Yoshinaga Y."/>
            <person name="Zwiers L.-H."/>
            <person name="Turgeon B."/>
            <person name="Goodwin S."/>
            <person name="Spatafora J."/>
            <person name="Crous P."/>
            <person name="Grigoriev I."/>
        </authorList>
    </citation>
    <scope>NUCLEOTIDE SEQUENCE</scope>
    <source>
        <strain evidence="1">CBS 207.26</strain>
    </source>
</reference>
<dbReference type="OrthoDB" id="6500128at2759"/>
<dbReference type="InterPro" id="IPR027417">
    <property type="entry name" value="P-loop_NTPase"/>
</dbReference>
<dbReference type="AlphaFoldDB" id="A0A6A6ERK7"/>
<dbReference type="GO" id="GO:0016020">
    <property type="term" value="C:membrane"/>
    <property type="evidence" value="ECO:0007669"/>
    <property type="project" value="TreeGrafter"/>
</dbReference>
<gene>
    <name evidence="1" type="ORF">K469DRAFT_550672</name>
</gene>